<reference evidence="1 2" key="1">
    <citation type="submission" date="2024-02" db="EMBL/GenBank/DDBJ databases">
        <title>First draft genome assembly of two strains of Seiridium cardinale.</title>
        <authorList>
            <person name="Emiliani G."/>
            <person name="Scali E."/>
        </authorList>
    </citation>
    <scope>NUCLEOTIDE SEQUENCE [LARGE SCALE GENOMIC DNA]</scope>
    <source>
        <strain evidence="1 2">BM-138-000479</strain>
    </source>
</reference>
<protein>
    <submittedName>
        <fullName evidence="1">Uncharacterized protein</fullName>
    </submittedName>
</protein>
<evidence type="ECO:0000313" key="2">
    <source>
        <dbReference type="Proteomes" id="UP001465668"/>
    </source>
</evidence>
<evidence type="ECO:0000313" key="1">
    <source>
        <dbReference type="EMBL" id="KAK9774343.1"/>
    </source>
</evidence>
<dbReference type="EMBL" id="JARVKM010000042">
    <property type="protein sequence ID" value="KAK9774343.1"/>
    <property type="molecule type" value="Genomic_DNA"/>
</dbReference>
<dbReference type="Proteomes" id="UP001465668">
    <property type="component" value="Unassembled WGS sequence"/>
</dbReference>
<organism evidence="1 2">
    <name type="scientific">Seiridium cardinale</name>
    <dbReference type="NCBI Taxonomy" id="138064"/>
    <lineage>
        <taxon>Eukaryota</taxon>
        <taxon>Fungi</taxon>
        <taxon>Dikarya</taxon>
        <taxon>Ascomycota</taxon>
        <taxon>Pezizomycotina</taxon>
        <taxon>Sordariomycetes</taxon>
        <taxon>Xylariomycetidae</taxon>
        <taxon>Amphisphaeriales</taxon>
        <taxon>Sporocadaceae</taxon>
        <taxon>Seiridium</taxon>
    </lineage>
</organism>
<accession>A0ABR2XKN1</accession>
<comment type="caution">
    <text evidence="1">The sequence shown here is derived from an EMBL/GenBank/DDBJ whole genome shotgun (WGS) entry which is preliminary data.</text>
</comment>
<keyword evidence="2" id="KW-1185">Reference proteome</keyword>
<sequence length="190" mass="21704">MMRFIDSSTEAVRERARRKILGIRATPQSKARLINSDDEKLDNEKLDNEKLDDEKGFRSDTVAELPMPDDTTDESIVQVNEFLRWVFRRRGIKPPTSRDTINNSLMVAWTGADLHAAHTDVLYRVFYFEMNLSVSTAWVLARDVTSRCLVHPTEFVNASDRDKAEQESFAHPVIVLFAALAVYVRQSSAI</sequence>
<proteinExistence type="predicted"/>
<name>A0ABR2XKN1_9PEZI</name>
<gene>
    <name evidence="1" type="ORF">SCAR479_08948</name>
</gene>